<dbReference type="OrthoDB" id="5419162at2759"/>
<feature type="region of interest" description="Disordered" evidence="1">
    <location>
        <begin position="107"/>
        <end position="145"/>
    </location>
</feature>
<evidence type="ECO:0000313" key="2">
    <source>
        <dbReference type="Proteomes" id="UP000504637"/>
    </source>
</evidence>
<feature type="compositionally biased region" description="Low complexity" evidence="1">
    <location>
        <begin position="72"/>
        <end position="83"/>
    </location>
</feature>
<feature type="compositionally biased region" description="Polar residues" evidence="1">
    <location>
        <begin position="107"/>
        <end position="118"/>
    </location>
</feature>
<dbReference type="GeneID" id="54362391"/>
<sequence>MDFEDDTIDPAMAAAMGFTSFGGAPNKRRKVHRNNDDGDGFIDPEIAKSNNLPAKLAPGTGANSVKTGPRLPAAASAQDAANATTAAGVVPAAGESNVAASGSTAQVSGASPAFSTATHGGPTAGAQGGVDQNRPNMRKGVRNENGDMVFFKPSFLEDPWRHLRDAKRA</sequence>
<feature type="region of interest" description="Disordered" evidence="1">
    <location>
        <begin position="18"/>
        <end position="83"/>
    </location>
</feature>
<evidence type="ECO:0000313" key="3">
    <source>
        <dbReference type="RefSeq" id="XP_033457655.1"/>
    </source>
</evidence>
<name>A0A6J3LZB7_9PEZI</name>
<gene>
    <name evidence="3" type="ORF">K489DRAFT_37920</name>
</gene>
<reference evidence="3" key="3">
    <citation type="submission" date="2025-08" db="UniProtKB">
        <authorList>
            <consortium name="RefSeq"/>
        </authorList>
    </citation>
    <scope>IDENTIFICATION</scope>
    <source>
        <strain evidence="3">CBS 342.82</strain>
    </source>
</reference>
<protein>
    <submittedName>
        <fullName evidence="3">Uncharacterized protein</fullName>
    </submittedName>
</protein>
<dbReference type="AlphaFoldDB" id="A0A6J3LZB7"/>
<accession>A0A6J3LZB7</accession>
<reference evidence="3" key="2">
    <citation type="submission" date="2020-04" db="EMBL/GenBank/DDBJ databases">
        <authorList>
            <consortium name="NCBI Genome Project"/>
        </authorList>
    </citation>
    <scope>NUCLEOTIDE SEQUENCE</scope>
    <source>
        <strain evidence="3">CBS 342.82</strain>
    </source>
</reference>
<reference evidence="3" key="1">
    <citation type="submission" date="2020-01" db="EMBL/GenBank/DDBJ databases">
        <authorList>
            <consortium name="DOE Joint Genome Institute"/>
            <person name="Haridas S."/>
            <person name="Albert R."/>
            <person name="Binder M."/>
            <person name="Bloem J."/>
            <person name="Labutti K."/>
            <person name="Salamov A."/>
            <person name="Andreopoulos B."/>
            <person name="Baker S.E."/>
            <person name="Barry K."/>
            <person name="Bills G."/>
            <person name="Bluhm B.H."/>
            <person name="Cannon C."/>
            <person name="Castanera R."/>
            <person name="Culley D.E."/>
            <person name="Daum C."/>
            <person name="Ezra D."/>
            <person name="Gonzalez J.B."/>
            <person name="Henrissat B."/>
            <person name="Kuo A."/>
            <person name="Liang C."/>
            <person name="Lipzen A."/>
            <person name="Lutzoni F."/>
            <person name="Magnuson J."/>
            <person name="Mondo S."/>
            <person name="Nolan M."/>
            <person name="Ohm R."/>
            <person name="Pangilinan J."/>
            <person name="Park H.-J."/>
            <person name="Ramirez L."/>
            <person name="Alfaro M."/>
            <person name="Sun H."/>
            <person name="Tritt A."/>
            <person name="Yoshinaga Y."/>
            <person name="Zwiers L.-H."/>
            <person name="Turgeon B.G."/>
            <person name="Goodwin S.B."/>
            <person name="Spatafora J.W."/>
            <person name="Crous P.W."/>
            <person name="Grigoriev I.V."/>
        </authorList>
    </citation>
    <scope>NUCLEOTIDE SEQUENCE</scope>
    <source>
        <strain evidence="3">CBS 342.82</strain>
    </source>
</reference>
<organism evidence="3">
    <name type="scientific">Dissoconium aciculare CBS 342.82</name>
    <dbReference type="NCBI Taxonomy" id="1314786"/>
    <lineage>
        <taxon>Eukaryota</taxon>
        <taxon>Fungi</taxon>
        <taxon>Dikarya</taxon>
        <taxon>Ascomycota</taxon>
        <taxon>Pezizomycotina</taxon>
        <taxon>Dothideomycetes</taxon>
        <taxon>Dothideomycetidae</taxon>
        <taxon>Mycosphaerellales</taxon>
        <taxon>Dissoconiaceae</taxon>
        <taxon>Dissoconium</taxon>
    </lineage>
</organism>
<dbReference type="RefSeq" id="XP_033457655.1">
    <property type="nucleotide sequence ID" value="XM_033604591.1"/>
</dbReference>
<keyword evidence="2" id="KW-1185">Reference proteome</keyword>
<proteinExistence type="predicted"/>
<dbReference type="Proteomes" id="UP000504637">
    <property type="component" value="Unplaced"/>
</dbReference>
<evidence type="ECO:0000256" key="1">
    <source>
        <dbReference type="SAM" id="MobiDB-lite"/>
    </source>
</evidence>